<dbReference type="InterPro" id="IPR016181">
    <property type="entry name" value="Acyl_CoA_acyltransferase"/>
</dbReference>
<dbReference type="Proteomes" id="UP000584867">
    <property type="component" value="Unassembled WGS sequence"/>
</dbReference>
<dbReference type="Pfam" id="PF00583">
    <property type="entry name" value="Acetyltransf_1"/>
    <property type="match status" value="1"/>
</dbReference>
<accession>A0A7W7ZVT8</accession>
<dbReference type="InterPro" id="IPR000182">
    <property type="entry name" value="GNAT_dom"/>
</dbReference>
<keyword evidence="2 4" id="KW-0012">Acyltransferase</keyword>
<protein>
    <submittedName>
        <fullName evidence="4">Ribosomal-protein-alanine N-acetyltransferase</fullName>
        <ecNumber evidence="4">2.3.1.267</ecNumber>
    </submittedName>
</protein>
<evidence type="ECO:0000256" key="1">
    <source>
        <dbReference type="ARBA" id="ARBA00022679"/>
    </source>
</evidence>
<keyword evidence="1 4" id="KW-0808">Transferase</keyword>
<reference evidence="4 5" key="1">
    <citation type="submission" date="2020-08" db="EMBL/GenBank/DDBJ databases">
        <title>Genomic Encyclopedia of Type Strains, Phase IV (KMG-V): Genome sequencing to study the core and pangenomes of soil and plant-associated prokaryotes.</title>
        <authorList>
            <person name="Whitman W."/>
        </authorList>
    </citation>
    <scope>NUCLEOTIDE SEQUENCE [LARGE SCALE GENOMIC DNA]</scope>
    <source>
        <strain evidence="4 5">X5P3</strain>
    </source>
</reference>
<dbReference type="EMBL" id="JACHIO010000031">
    <property type="protein sequence ID" value="MBB5066629.1"/>
    <property type="molecule type" value="Genomic_DNA"/>
</dbReference>
<dbReference type="PANTHER" id="PTHR43877">
    <property type="entry name" value="AMINOALKYLPHOSPHONATE N-ACETYLTRANSFERASE-RELATED-RELATED"/>
    <property type="match status" value="1"/>
</dbReference>
<gene>
    <name evidence="4" type="ORF">HDF15_005010</name>
</gene>
<proteinExistence type="predicted"/>
<dbReference type="PROSITE" id="PS51186">
    <property type="entry name" value="GNAT"/>
    <property type="match status" value="1"/>
</dbReference>
<dbReference type="GO" id="GO:0008999">
    <property type="term" value="F:protein-N-terminal-alanine acetyltransferase activity"/>
    <property type="evidence" value="ECO:0007669"/>
    <property type="project" value="UniProtKB-EC"/>
</dbReference>
<evidence type="ECO:0000313" key="4">
    <source>
        <dbReference type="EMBL" id="MBB5066629.1"/>
    </source>
</evidence>
<evidence type="ECO:0000259" key="3">
    <source>
        <dbReference type="PROSITE" id="PS51186"/>
    </source>
</evidence>
<comment type="caution">
    <text evidence="4">The sequence shown here is derived from an EMBL/GenBank/DDBJ whole genome shotgun (WGS) entry which is preliminary data.</text>
</comment>
<dbReference type="InterPro" id="IPR006464">
    <property type="entry name" value="AcTrfase_RimI/Ard1"/>
</dbReference>
<organism evidence="4 5">
    <name type="scientific">Granulicella mallensis</name>
    <dbReference type="NCBI Taxonomy" id="940614"/>
    <lineage>
        <taxon>Bacteria</taxon>
        <taxon>Pseudomonadati</taxon>
        <taxon>Acidobacteriota</taxon>
        <taxon>Terriglobia</taxon>
        <taxon>Terriglobales</taxon>
        <taxon>Acidobacteriaceae</taxon>
        <taxon>Granulicella</taxon>
    </lineage>
</organism>
<dbReference type="NCBIfam" id="TIGR01575">
    <property type="entry name" value="rimI"/>
    <property type="match status" value="1"/>
</dbReference>
<dbReference type="SUPFAM" id="SSF55729">
    <property type="entry name" value="Acyl-CoA N-acyltransferases (Nat)"/>
    <property type="match status" value="1"/>
</dbReference>
<dbReference type="CDD" id="cd04301">
    <property type="entry name" value="NAT_SF"/>
    <property type="match status" value="1"/>
</dbReference>
<evidence type="ECO:0000256" key="2">
    <source>
        <dbReference type="ARBA" id="ARBA00023315"/>
    </source>
</evidence>
<dbReference type="Gene3D" id="3.40.630.30">
    <property type="match status" value="1"/>
</dbReference>
<name>A0A7W7ZVT8_9BACT</name>
<dbReference type="RefSeq" id="WP_184260550.1">
    <property type="nucleotide sequence ID" value="NZ_JACHIO010000031.1"/>
</dbReference>
<dbReference type="EC" id="2.3.1.267" evidence="4"/>
<sequence>MTTFLKPPDIRRATVDDLAEVLRLERSVPEAPHWGESVYRDILLQEPVSTLQRALFVAVDHGQLAGFAVATVVVDQAELESIAVDPVQRRLGVGRALSEAVMLWAREAGAREILLEVRSANAGARALYGRLGFQETGLRRGYYFDPSDDAVLMSVSLSAAADL</sequence>
<evidence type="ECO:0000313" key="5">
    <source>
        <dbReference type="Proteomes" id="UP000584867"/>
    </source>
</evidence>
<dbReference type="InterPro" id="IPR050832">
    <property type="entry name" value="Bact_Acetyltransf"/>
</dbReference>
<feature type="domain" description="N-acetyltransferase" evidence="3">
    <location>
        <begin position="8"/>
        <end position="158"/>
    </location>
</feature>
<dbReference type="AlphaFoldDB" id="A0A7W7ZVT8"/>